<dbReference type="Proteomes" id="UP000591131">
    <property type="component" value="Unassembled WGS sequence"/>
</dbReference>
<proteinExistence type="predicted"/>
<comment type="caution">
    <text evidence="1">The sequence shown here is derived from an EMBL/GenBank/DDBJ whole genome shotgun (WGS) entry which is preliminary data.</text>
</comment>
<reference evidence="1 2" key="1">
    <citation type="submission" date="2020-04" db="EMBL/GenBank/DDBJ databases">
        <title>Perkinsus chesapeaki whole genome sequence.</title>
        <authorList>
            <person name="Bogema D.R."/>
        </authorList>
    </citation>
    <scope>NUCLEOTIDE SEQUENCE [LARGE SCALE GENOMIC DNA]</scope>
    <source>
        <strain evidence="1">ATCC PRA-425</strain>
    </source>
</reference>
<dbReference type="InterPro" id="IPR036397">
    <property type="entry name" value="RNaseH_sf"/>
</dbReference>
<sequence length="250" mass="27263">PPVNHDTIIVHCDASNDGYGWLVESSGINNDPVLLSEYASLFKVKERSAWHVNRKEMYCLAHALQNGATLAKRFLPGRIHSLIVVSDNQCAVSWGNSLTPNMRSFDATAINRLCSNLHEIIEDLKDHYGITVTIKHIEGEQNAHADALSRLKSKLPNLETPSTDTGRFVKRGHLGNIRVVGDNAAVFDMAPNGPSTEGVLYLIPSTNCSAILATNPSSSGPDTITDLDGIDLYSSDELNELQDLKIYGVP</sequence>
<protein>
    <submittedName>
        <fullName evidence="1">Uncharacterized protein</fullName>
    </submittedName>
</protein>
<dbReference type="Gene3D" id="3.30.420.10">
    <property type="entry name" value="Ribonuclease H-like superfamily/Ribonuclease H"/>
    <property type="match status" value="1"/>
</dbReference>
<evidence type="ECO:0000313" key="1">
    <source>
        <dbReference type="EMBL" id="KAF4648071.1"/>
    </source>
</evidence>
<dbReference type="EMBL" id="JAAPAO010002201">
    <property type="protein sequence ID" value="KAF4648071.1"/>
    <property type="molecule type" value="Genomic_DNA"/>
</dbReference>
<evidence type="ECO:0000313" key="2">
    <source>
        <dbReference type="Proteomes" id="UP000591131"/>
    </source>
</evidence>
<dbReference type="OrthoDB" id="6083831at2759"/>
<name>A0A7J6KNA7_PERCH</name>
<gene>
    <name evidence="1" type="ORF">FOL47_003794</name>
</gene>
<accession>A0A7J6KNA7</accession>
<dbReference type="AlphaFoldDB" id="A0A7J6KNA7"/>
<feature type="non-terminal residue" evidence="1">
    <location>
        <position position="250"/>
    </location>
</feature>
<keyword evidence="2" id="KW-1185">Reference proteome</keyword>
<feature type="non-terminal residue" evidence="1">
    <location>
        <position position="1"/>
    </location>
</feature>
<organism evidence="1 2">
    <name type="scientific">Perkinsus chesapeaki</name>
    <name type="common">Clam parasite</name>
    <name type="synonym">Perkinsus andrewsi</name>
    <dbReference type="NCBI Taxonomy" id="330153"/>
    <lineage>
        <taxon>Eukaryota</taxon>
        <taxon>Sar</taxon>
        <taxon>Alveolata</taxon>
        <taxon>Perkinsozoa</taxon>
        <taxon>Perkinsea</taxon>
        <taxon>Perkinsida</taxon>
        <taxon>Perkinsidae</taxon>
        <taxon>Perkinsus</taxon>
    </lineage>
</organism>
<dbReference type="InterPro" id="IPR012337">
    <property type="entry name" value="RNaseH-like_sf"/>
</dbReference>
<dbReference type="SUPFAM" id="SSF53098">
    <property type="entry name" value="Ribonuclease H-like"/>
    <property type="match status" value="1"/>
</dbReference>
<dbReference type="GO" id="GO:0003676">
    <property type="term" value="F:nucleic acid binding"/>
    <property type="evidence" value="ECO:0007669"/>
    <property type="project" value="InterPro"/>
</dbReference>